<dbReference type="EMBL" id="SUMC01000009">
    <property type="protein sequence ID" value="TKA11244.1"/>
    <property type="molecule type" value="Genomic_DNA"/>
</dbReference>
<sequence>MQAPDQRRLREPAQSQSGQQRAAIGIEVRAVGATDVVLCPRDSRRQRNVVGVRVKAGVVMPARQSDQHFQGLVHAFGDQPSLALGAGVEHRPARAHEVRPARIVPRHRPQRPTGYLDRLENTHLTRQISSIIEEFRDELPRQRPPRTIPH</sequence>
<dbReference type="RefSeq" id="WP_136723657.1">
    <property type="nucleotide sequence ID" value="NZ_SUMC01000009.1"/>
</dbReference>
<evidence type="ECO:0000256" key="1">
    <source>
        <dbReference type="SAM" id="MobiDB-lite"/>
    </source>
</evidence>
<gene>
    <name evidence="2" type="ORF">FCI23_12925</name>
</gene>
<dbReference type="Proteomes" id="UP000305778">
    <property type="component" value="Unassembled WGS sequence"/>
</dbReference>
<proteinExistence type="predicted"/>
<feature type="region of interest" description="Disordered" evidence="1">
    <location>
        <begin position="1"/>
        <end position="22"/>
    </location>
</feature>
<accession>A0A4U0SMR8</accession>
<comment type="caution">
    <text evidence="2">The sequence shown here is derived from an EMBL/GenBank/DDBJ whole genome shotgun (WGS) entry which is preliminary data.</text>
</comment>
<reference evidence="2 3" key="1">
    <citation type="submission" date="2019-04" db="EMBL/GenBank/DDBJ databases">
        <title>Streptomyces oryziradicis sp. nov., a novel actinomycete isolated from rhizosphere soil of rice (Oryza sativa L.).</title>
        <authorList>
            <person name="Li C."/>
        </authorList>
    </citation>
    <scope>NUCLEOTIDE SEQUENCE [LARGE SCALE GENOMIC DNA]</scope>
    <source>
        <strain evidence="2 3">NEAU-C40</strain>
    </source>
</reference>
<organism evidence="2 3">
    <name type="scientific">Actinacidiphila oryziradicis</name>
    <dbReference type="NCBI Taxonomy" id="2571141"/>
    <lineage>
        <taxon>Bacteria</taxon>
        <taxon>Bacillati</taxon>
        <taxon>Actinomycetota</taxon>
        <taxon>Actinomycetes</taxon>
        <taxon>Kitasatosporales</taxon>
        <taxon>Streptomycetaceae</taxon>
        <taxon>Actinacidiphila</taxon>
    </lineage>
</organism>
<name>A0A4U0SMR8_9ACTN</name>
<dbReference type="OrthoDB" id="182205at2"/>
<evidence type="ECO:0000313" key="2">
    <source>
        <dbReference type="EMBL" id="TKA11244.1"/>
    </source>
</evidence>
<keyword evidence="3" id="KW-1185">Reference proteome</keyword>
<evidence type="ECO:0000313" key="3">
    <source>
        <dbReference type="Proteomes" id="UP000305778"/>
    </source>
</evidence>
<feature type="compositionally biased region" description="Basic and acidic residues" evidence="1">
    <location>
        <begin position="1"/>
        <end position="11"/>
    </location>
</feature>
<dbReference type="AlphaFoldDB" id="A0A4U0SMR8"/>
<protein>
    <submittedName>
        <fullName evidence="2">Uncharacterized protein</fullName>
    </submittedName>
</protein>